<organism evidence="1 2">
    <name type="scientific">Piloderma croceum (strain F 1598)</name>
    <dbReference type="NCBI Taxonomy" id="765440"/>
    <lineage>
        <taxon>Eukaryota</taxon>
        <taxon>Fungi</taxon>
        <taxon>Dikarya</taxon>
        <taxon>Basidiomycota</taxon>
        <taxon>Agaricomycotina</taxon>
        <taxon>Agaricomycetes</taxon>
        <taxon>Agaricomycetidae</taxon>
        <taxon>Atheliales</taxon>
        <taxon>Atheliaceae</taxon>
        <taxon>Piloderma</taxon>
    </lineage>
</organism>
<dbReference type="Proteomes" id="UP000054166">
    <property type="component" value="Unassembled WGS sequence"/>
</dbReference>
<keyword evidence="2" id="KW-1185">Reference proteome</keyword>
<dbReference type="InParanoid" id="A0A0C3AE15"/>
<sequence length="60" mass="6920">LIFLPLYLPDYNPIEQAFSSIKSFLRRNWQDKSLGIIDWACHIITPTKAAGYFRASGYIV</sequence>
<dbReference type="AlphaFoldDB" id="A0A0C3AE15"/>
<evidence type="ECO:0008006" key="3">
    <source>
        <dbReference type="Google" id="ProtNLM"/>
    </source>
</evidence>
<reference evidence="1 2" key="1">
    <citation type="submission" date="2014-04" db="EMBL/GenBank/DDBJ databases">
        <authorList>
            <consortium name="DOE Joint Genome Institute"/>
            <person name="Kuo A."/>
            <person name="Tarkka M."/>
            <person name="Buscot F."/>
            <person name="Kohler A."/>
            <person name="Nagy L.G."/>
            <person name="Floudas D."/>
            <person name="Copeland A."/>
            <person name="Barry K.W."/>
            <person name="Cichocki N."/>
            <person name="Veneault-Fourrey C."/>
            <person name="LaButti K."/>
            <person name="Lindquist E.A."/>
            <person name="Lipzen A."/>
            <person name="Lundell T."/>
            <person name="Morin E."/>
            <person name="Murat C."/>
            <person name="Sun H."/>
            <person name="Tunlid A."/>
            <person name="Henrissat B."/>
            <person name="Grigoriev I.V."/>
            <person name="Hibbett D.S."/>
            <person name="Martin F."/>
            <person name="Nordberg H.P."/>
            <person name="Cantor M.N."/>
            <person name="Hua S.X."/>
        </authorList>
    </citation>
    <scope>NUCLEOTIDE SEQUENCE [LARGE SCALE GENOMIC DNA]</scope>
    <source>
        <strain evidence="1 2">F 1598</strain>
    </source>
</reference>
<dbReference type="InterPro" id="IPR036397">
    <property type="entry name" value="RNaseH_sf"/>
</dbReference>
<accession>A0A0C3AE15</accession>
<dbReference type="HOGENOM" id="CLU_056788_12_1_1"/>
<gene>
    <name evidence="1" type="ORF">PILCRDRAFT_82242</name>
</gene>
<dbReference type="OrthoDB" id="2266637at2759"/>
<proteinExistence type="predicted"/>
<name>A0A0C3AE15_PILCF</name>
<evidence type="ECO:0000313" key="1">
    <source>
        <dbReference type="EMBL" id="KIM72033.1"/>
    </source>
</evidence>
<reference evidence="2" key="2">
    <citation type="submission" date="2015-01" db="EMBL/GenBank/DDBJ databases">
        <title>Evolutionary Origins and Diversification of the Mycorrhizal Mutualists.</title>
        <authorList>
            <consortium name="DOE Joint Genome Institute"/>
            <consortium name="Mycorrhizal Genomics Consortium"/>
            <person name="Kohler A."/>
            <person name="Kuo A."/>
            <person name="Nagy L.G."/>
            <person name="Floudas D."/>
            <person name="Copeland A."/>
            <person name="Barry K.W."/>
            <person name="Cichocki N."/>
            <person name="Veneault-Fourrey C."/>
            <person name="LaButti K."/>
            <person name="Lindquist E.A."/>
            <person name="Lipzen A."/>
            <person name="Lundell T."/>
            <person name="Morin E."/>
            <person name="Murat C."/>
            <person name="Riley R."/>
            <person name="Ohm R."/>
            <person name="Sun H."/>
            <person name="Tunlid A."/>
            <person name="Henrissat B."/>
            <person name="Grigoriev I.V."/>
            <person name="Hibbett D.S."/>
            <person name="Martin F."/>
        </authorList>
    </citation>
    <scope>NUCLEOTIDE SEQUENCE [LARGE SCALE GENOMIC DNA]</scope>
    <source>
        <strain evidence="2">F 1598</strain>
    </source>
</reference>
<dbReference type="EMBL" id="KN833171">
    <property type="protein sequence ID" value="KIM72033.1"/>
    <property type="molecule type" value="Genomic_DNA"/>
</dbReference>
<dbReference type="GO" id="GO:0003676">
    <property type="term" value="F:nucleic acid binding"/>
    <property type="evidence" value="ECO:0007669"/>
    <property type="project" value="InterPro"/>
</dbReference>
<feature type="non-terminal residue" evidence="1">
    <location>
        <position position="1"/>
    </location>
</feature>
<dbReference type="STRING" id="765440.A0A0C3AE15"/>
<evidence type="ECO:0000313" key="2">
    <source>
        <dbReference type="Proteomes" id="UP000054166"/>
    </source>
</evidence>
<protein>
    <recommendedName>
        <fullName evidence="3">Tc1-like transposase DDE domain-containing protein</fullName>
    </recommendedName>
</protein>
<dbReference type="Gene3D" id="3.30.420.10">
    <property type="entry name" value="Ribonuclease H-like superfamily/Ribonuclease H"/>
    <property type="match status" value="1"/>
</dbReference>